<protein>
    <recommendedName>
        <fullName evidence="6">SAM-dependent methyltransferase</fullName>
    </recommendedName>
</protein>
<evidence type="ECO:0008006" key="6">
    <source>
        <dbReference type="Google" id="ProtNLM"/>
    </source>
</evidence>
<name>D3LUC3_9FIRM</name>
<reference evidence="4" key="1">
    <citation type="submission" date="2009-12" db="EMBL/GenBank/DDBJ databases">
        <title>Sequence of Clostridiales genomosp. BVAB3 str. UPII9-5.</title>
        <authorList>
            <person name="Madupu R."/>
            <person name="Durkin A.S."/>
            <person name="Torralba M."/>
            <person name="Methe B."/>
            <person name="Sutton G.G."/>
            <person name="Strausberg R.L."/>
            <person name="Nelson K.E."/>
        </authorList>
    </citation>
    <scope>NUCLEOTIDE SEQUENCE [LARGE SCALE GENOMIC DNA]</scope>
    <source>
        <strain evidence="4">28L</strain>
    </source>
</reference>
<dbReference type="RefSeq" id="WP_007391834.1">
    <property type="nucleotide sequence ID" value="NZ_ADGP01000017.1"/>
</dbReference>
<dbReference type="PIRSF" id="PIRSF018637">
    <property type="entry name" value="TrmK"/>
    <property type="match status" value="1"/>
</dbReference>
<dbReference type="STRING" id="699218.HMPREF0889_1317"/>
<dbReference type="InterPro" id="IPR029063">
    <property type="entry name" value="SAM-dependent_MTases_sf"/>
</dbReference>
<evidence type="ECO:0000256" key="1">
    <source>
        <dbReference type="SAM" id="Coils"/>
    </source>
</evidence>
<evidence type="ECO:0000313" key="2">
    <source>
        <dbReference type="EMBL" id="EFD94197.1"/>
    </source>
</evidence>
<dbReference type="AlphaFoldDB" id="D3LUC3"/>
<dbReference type="InterPro" id="IPR006901">
    <property type="entry name" value="TrmK"/>
</dbReference>
<dbReference type="PANTHER" id="PTHR38451">
    <property type="entry name" value="TRNA (ADENINE(22)-N(1))-METHYLTRANSFERASE"/>
    <property type="match status" value="1"/>
</dbReference>
<gene>
    <name evidence="2" type="ORF">HMPREF0889_1317</name>
    <name evidence="3" type="ORF">HMPREF1039_0649</name>
</gene>
<accession>D3LUC3</accession>
<reference evidence="3 5" key="3">
    <citation type="submission" date="2011-04" db="EMBL/GenBank/DDBJ databases">
        <authorList>
            <person name="Harkins D.M."/>
            <person name="Madupu R."/>
            <person name="Durkin A.S."/>
            <person name="Torralba M."/>
            <person name="Methe B."/>
            <person name="Sutton G.G."/>
            <person name="Nelson K.E."/>
        </authorList>
    </citation>
    <scope>NUCLEOTIDE SEQUENCE [LARGE SCALE GENOMIC DNA]</scope>
    <source>
        <strain evidence="3 5">UPII 199-6</strain>
    </source>
</reference>
<dbReference type="Gene3D" id="3.40.50.150">
    <property type="entry name" value="Vaccinia Virus protein VP39"/>
    <property type="match status" value="1"/>
</dbReference>
<evidence type="ECO:0000313" key="4">
    <source>
        <dbReference type="Proteomes" id="UP000003242"/>
    </source>
</evidence>
<dbReference type="Pfam" id="PF12847">
    <property type="entry name" value="Methyltransf_18"/>
    <property type="match status" value="1"/>
</dbReference>
<dbReference type="EMBL" id="AFIJ01000045">
    <property type="protein sequence ID" value="EGL35144.1"/>
    <property type="molecule type" value="Genomic_DNA"/>
</dbReference>
<keyword evidence="5" id="KW-1185">Reference proteome</keyword>
<feature type="coiled-coil region" evidence="1">
    <location>
        <begin position="197"/>
        <end position="224"/>
    </location>
</feature>
<sequence>MKLTGRLAAAAALIPEGRSFADIGTDHGYIPVYMCHTGKTPRAVAADIGAGPLQAARTHIVGAGLQEKITCRLGNGLTCLTPGEVEGGVICGMGGRLMTEILRASPHVWRRFSFLVLQPMWYSGTVRRFLYEAGWHIEAETLVTEEHRLYEVMRAVPGRKAMLPFWLWDIGPVNWRQQDALLARRLTLVIARKKKILNGLLQSRKDQAERIRVLQKELAQLEARKCRLL</sequence>
<evidence type="ECO:0000313" key="5">
    <source>
        <dbReference type="Proteomes" id="UP000004018"/>
    </source>
</evidence>
<dbReference type="EMBL" id="ADGP01000017">
    <property type="protein sequence ID" value="EFD94197.1"/>
    <property type="molecule type" value="Genomic_DNA"/>
</dbReference>
<keyword evidence="1" id="KW-0175">Coiled coil</keyword>
<dbReference type="Proteomes" id="UP000004018">
    <property type="component" value="Unassembled WGS sequence"/>
</dbReference>
<reference evidence="2" key="2">
    <citation type="submission" date="2009-12" db="EMBL/GenBank/DDBJ databases">
        <authorList>
            <person name="Madupu R."/>
            <person name="Durkin A.S."/>
            <person name="Torralba M."/>
            <person name="Methe B."/>
            <person name="Sutton G.G."/>
            <person name="Strausberg R.L."/>
            <person name="Nelson K.E."/>
        </authorList>
    </citation>
    <scope>NUCLEOTIDE SEQUENCE</scope>
    <source>
        <strain evidence="2">28L</strain>
    </source>
</reference>
<proteinExistence type="predicted"/>
<evidence type="ECO:0000313" key="3">
    <source>
        <dbReference type="EMBL" id="EGL35144.1"/>
    </source>
</evidence>
<dbReference type="eggNOG" id="COG2384">
    <property type="taxonomic scope" value="Bacteria"/>
</dbReference>
<dbReference type="SUPFAM" id="SSF53335">
    <property type="entry name" value="S-adenosyl-L-methionine-dependent methyltransferases"/>
    <property type="match status" value="1"/>
</dbReference>
<comment type="caution">
    <text evidence="2">The sequence shown here is derived from an EMBL/GenBank/DDBJ whole genome shotgun (WGS) entry which is preliminary data.</text>
</comment>
<organism evidence="2 4">
    <name type="scientific">Megasphaera lornae</name>
    <dbReference type="NCBI Taxonomy" id="1000568"/>
    <lineage>
        <taxon>Bacteria</taxon>
        <taxon>Bacillati</taxon>
        <taxon>Bacillota</taxon>
        <taxon>Negativicutes</taxon>
        <taxon>Veillonellales</taxon>
        <taxon>Veillonellaceae</taxon>
        <taxon>Megasphaera</taxon>
    </lineage>
</organism>
<dbReference type="GO" id="GO:0160105">
    <property type="term" value="F:tRNA (adenine(22)-N1)-methyltransferase activity"/>
    <property type="evidence" value="ECO:0007669"/>
    <property type="project" value="InterPro"/>
</dbReference>
<dbReference type="Proteomes" id="UP000003242">
    <property type="component" value="Unassembled WGS sequence"/>
</dbReference>
<dbReference type="OrthoDB" id="5881184at2"/>
<dbReference type="PANTHER" id="PTHR38451:SF1">
    <property type="entry name" value="TRNA (ADENINE(22)-N(1))-METHYLTRANSFERASE"/>
    <property type="match status" value="1"/>
</dbReference>